<protein>
    <recommendedName>
        <fullName evidence="1">Heterokaryon incompatibility domain-containing protein</fullName>
    </recommendedName>
</protein>
<dbReference type="InterPro" id="IPR011990">
    <property type="entry name" value="TPR-like_helical_dom_sf"/>
</dbReference>
<dbReference type="InterPro" id="IPR052036">
    <property type="entry name" value="Hydrolase/PRTase-associated"/>
</dbReference>
<dbReference type="STRING" id="155417.A0A4V1XBE7"/>
<comment type="caution">
    <text evidence="2">The sequence shown here is derived from an EMBL/GenBank/DDBJ whole genome shotgun (WGS) entry which is preliminary data.</text>
</comment>
<feature type="domain" description="Heterokaryon incompatibility" evidence="1">
    <location>
        <begin position="538"/>
        <end position="652"/>
    </location>
</feature>
<reference evidence="2 3" key="1">
    <citation type="submission" date="2018-06" db="EMBL/GenBank/DDBJ databases">
        <title>Complete Genomes of Monosporascus.</title>
        <authorList>
            <person name="Robinson A.J."/>
            <person name="Natvig D.O."/>
        </authorList>
    </citation>
    <scope>NUCLEOTIDE SEQUENCE [LARGE SCALE GENOMIC DNA]</scope>
    <source>
        <strain evidence="2 3">CBS 110550</strain>
    </source>
</reference>
<dbReference type="InterPro" id="IPR055530">
    <property type="entry name" value="DUF7104"/>
</dbReference>
<dbReference type="CDD" id="cd14728">
    <property type="entry name" value="Ere-like"/>
    <property type="match status" value="1"/>
</dbReference>
<dbReference type="Gene3D" id="3.30.1870.10">
    <property type="entry name" value="EreA-like, domain 2"/>
    <property type="match status" value="1"/>
</dbReference>
<dbReference type="InterPro" id="IPR007815">
    <property type="entry name" value="Emycin_Estase"/>
</dbReference>
<dbReference type="Proteomes" id="UP000293360">
    <property type="component" value="Unassembled WGS sequence"/>
</dbReference>
<dbReference type="EMBL" id="QJNU01000146">
    <property type="protein sequence ID" value="RYP05989.1"/>
    <property type="molecule type" value="Genomic_DNA"/>
</dbReference>
<evidence type="ECO:0000259" key="1">
    <source>
        <dbReference type="Pfam" id="PF06985"/>
    </source>
</evidence>
<dbReference type="PANTHER" id="PTHR31299">
    <property type="entry name" value="ESTERASE, PUTATIVE (AFU_ORTHOLOGUE AFUA_1G05850)-RELATED"/>
    <property type="match status" value="1"/>
</dbReference>
<dbReference type="SUPFAM" id="SSF159501">
    <property type="entry name" value="EreA/ChaN-like"/>
    <property type="match status" value="1"/>
</dbReference>
<name>A0A4V1XBE7_9PEZI</name>
<organism evidence="2 3">
    <name type="scientific">Monosporascus ibericus</name>
    <dbReference type="NCBI Taxonomy" id="155417"/>
    <lineage>
        <taxon>Eukaryota</taxon>
        <taxon>Fungi</taxon>
        <taxon>Dikarya</taxon>
        <taxon>Ascomycota</taxon>
        <taxon>Pezizomycotina</taxon>
        <taxon>Sordariomycetes</taxon>
        <taxon>Xylariomycetidae</taxon>
        <taxon>Xylariales</taxon>
        <taxon>Xylariales incertae sedis</taxon>
        <taxon>Monosporascus</taxon>
    </lineage>
</organism>
<evidence type="ECO:0000313" key="3">
    <source>
        <dbReference type="Proteomes" id="UP000293360"/>
    </source>
</evidence>
<dbReference type="Gene3D" id="1.20.5.340">
    <property type="match status" value="1"/>
</dbReference>
<dbReference type="PANTHER" id="PTHR31299:SF0">
    <property type="entry name" value="ESTERASE, PUTATIVE (AFU_ORTHOLOGUE AFUA_1G05850)-RELATED"/>
    <property type="match status" value="1"/>
</dbReference>
<accession>A0A4V1XBE7</accession>
<dbReference type="Pfam" id="PF06985">
    <property type="entry name" value="HET"/>
    <property type="match status" value="1"/>
</dbReference>
<proteinExistence type="predicted"/>
<dbReference type="SUPFAM" id="SSF48452">
    <property type="entry name" value="TPR-like"/>
    <property type="match status" value="1"/>
</dbReference>
<dbReference type="OrthoDB" id="413649at2759"/>
<gene>
    <name evidence="2" type="ORF">DL764_003449</name>
</gene>
<keyword evidence="3" id="KW-1185">Reference proteome</keyword>
<dbReference type="Gene3D" id="3.40.1660.10">
    <property type="entry name" value="EreA-like (biosynthetic domain)"/>
    <property type="match status" value="1"/>
</dbReference>
<sequence length="1333" mass="149777">MLSSLSKKMAQKLPDVLKGAVTELPPIESSSFGTHFDTFGNSRIVLIGDGSHGTSEFYRARAAITKRLIEEHGFNMVAIEADWPDARTIDRYVRQHPRKDKSVPVRVFDHFPRWMWRNTEVQEFVDWLKEHNAKLSPNQRTSFNGLDLYSMGASVKAVIEYLERLDPDLAKVAKKRYGCLEPWLHDPQEYGRSAFYSNSSKCEKGVVQMLKELLANRMELASQHEDGESFVDAEMNARVVRDSERYYRSMFYADHTSWNLRDEHMFTVLSRLLKLRPGSKAVVWAHNSHLGDARGSSMGTRRGELNLGQLCRENFGDEVSIIGCGTHTGTVAAADSWDEPMEIMNVRPSRPDSYEGMFHATGIPSFLLNTSGLKLEPKLQRFIGVIYRPKTEFYSHYMETTLQKQYDAFVWFDRTSAVHAFETAQPKEPLAIDLHGEISRENTGSPALQKQMHKFAQDGPNKGREEDASAVHPSHVLFSLGALVLTNSEDSGQAERSNYSYVSMRGASSIRLLGLMPHDDENAPIQSRLFDYPLQISDGRDFPVTASLHAALLRLRDRFIERIIWVDAICINQEDPAEKEIQVQRMAEIYSKAGRVVVWLGTAEAGGDQALRDIRFAADNGHTNFTNDETKRQAIVALLERQWFQRIWVLQEVAAARHIRIMCGSAEIDGYAFCLGLQSLNVSHEGRPGLHSRIRSLTYLMRNSIFRPQYSIRPSGELSLCIRPLGELVDMYRTRDATLPIDKVYGLLGMSSDDLGATGLSADYTISWEVLFRQLVEAVLGRQVSVRTNDKAAVIEARASVFGRVSSVGKETASDDTQRVEITSKDRSGCLGEKTQWTLQVSVEPIQEGDLVCYLQGASRPTIVRPYKAYFMVIMIAVTPPENMRRETAPFPHEFLLVWEWCPPTSEDRGQFLDMALILEDWEQFGTAEQKLREAIKCFRTEFGNEDLRTLRAMDRLVLLYMKMGQWEYAREQCKQVVRTRKQVQGLGHQDALSSMASLASAYTALGCWKEAKKLEAMADIAKRSGNGALITEEAAVYIAKSFDKEVMGFLFEQGDEVPITEGVVTAAAGNWQSGTEVMELLFERKGGEVLVTEAVMTAAARNGQCGREVIVLLFEHGVAVPITERVMMAAAENMLNGEEVMELLLGRRDELPITEGVLTAVAQNTLAGRQLMELLFEREGDQLPITEAVVTTMLENKGANSTELLFERRGYEFLITEEVVTLIAEKGCEDLMELLFERKGDDLAITEKVVTAAAGAYNGRHVMELLFKRKGDQVPVTERVMTAAARNTDGAMMMELLIKQKGYQLPITERIVAAAAGNRLLVRRDKSIGALV</sequence>
<dbReference type="InterPro" id="IPR010730">
    <property type="entry name" value="HET"/>
</dbReference>
<dbReference type="GO" id="GO:0046677">
    <property type="term" value="P:response to antibiotic"/>
    <property type="evidence" value="ECO:0007669"/>
    <property type="project" value="InterPro"/>
</dbReference>
<dbReference type="Pfam" id="PF13374">
    <property type="entry name" value="TPR_10"/>
    <property type="match status" value="1"/>
</dbReference>
<evidence type="ECO:0000313" key="2">
    <source>
        <dbReference type="EMBL" id="RYP05989.1"/>
    </source>
</evidence>
<dbReference type="Gene3D" id="1.25.40.10">
    <property type="entry name" value="Tetratricopeptide repeat domain"/>
    <property type="match status" value="1"/>
</dbReference>
<dbReference type="Pfam" id="PF05139">
    <property type="entry name" value="Erythro_esteras"/>
    <property type="match status" value="1"/>
</dbReference>
<dbReference type="Pfam" id="PF23397">
    <property type="entry name" value="DUF7104"/>
    <property type="match status" value="9"/>
</dbReference>